<keyword evidence="2" id="KW-1185">Reference proteome</keyword>
<dbReference type="SUPFAM" id="SSF56112">
    <property type="entry name" value="Protein kinase-like (PK-like)"/>
    <property type="match status" value="1"/>
</dbReference>
<name>A0A5N5EGI0_9ACTN</name>
<dbReference type="EMBL" id="VYUA01000063">
    <property type="protein sequence ID" value="KAB2588000.1"/>
    <property type="molecule type" value="Genomic_DNA"/>
</dbReference>
<sequence>MTLTTSGETAVSAPLLYEASRRAIAQAAEDLWPGRGAVLGPQRPGVTSYVCQVLVDGKELYAKYSWLSSSLVSILRGARGAWADVQEAQEPYVRSVDLVTRRELQHLEFLQQIGRPRVCDTAGFRGGVLFTRAVAGSTIAEELAVRPWDTAPLLDSVLLSLRELHGEQGARYLRQAWPINERSVVDVFSRKFRGPAAVRYIAGLGRGRLVGDERQVVVDLLGNAVRRLLRLTSAIRPRQRTAVFGDLKPEHVYLSGHRLTFIDPALQWAAGPEPDLAKLFGRALLLGFCHHELRAERQITEGVVSVLSRHSQSVSLGDRTDRAARLREVMVLWLMDTVNILSTCLSAPADLPLTSNQLALVAEAHRIAAVAERVSGLLVGSASGLSLLDAVFHEVEHSALDLR</sequence>
<accession>A0A5N5EGI0</accession>
<comment type="caution">
    <text evidence="1">The sequence shown here is derived from an EMBL/GenBank/DDBJ whole genome shotgun (WGS) entry which is preliminary data.</text>
</comment>
<protein>
    <recommendedName>
        <fullName evidence="3">Aminoglycoside phosphotransferase domain-containing protein</fullName>
    </recommendedName>
</protein>
<dbReference type="Proteomes" id="UP000326907">
    <property type="component" value="Unassembled WGS sequence"/>
</dbReference>
<evidence type="ECO:0000313" key="1">
    <source>
        <dbReference type="EMBL" id="KAB2588000.1"/>
    </source>
</evidence>
<dbReference type="RefSeq" id="WP_151513800.1">
    <property type="nucleotide sequence ID" value="NZ_JBMVCA010000036.1"/>
</dbReference>
<reference evidence="1 2" key="1">
    <citation type="submission" date="2019-09" db="EMBL/GenBank/DDBJ databases">
        <authorList>
            <person name="Liu P."/>
        </authorList>
    </citation>
    <scope>NUCLEOTIDE SEQUENCE [LARGE SCALE GENOMIC DNA]</scope>
    <source>
        <strain evidence="1 2">TRM68085</strain>
    </source>
</reference>
<proteinExistence type="predicted"/>
<dbReference type="InterPro" id="IPR011009">
    <property type="entry name" value="Kinase-like_dom_sf"/>
</dbReference>
<dbReference type="AlphaFoldDB" id="A0A5N5EGI0"/>
<organism evidence="1 2">
    <name type="scientific">Streptomyces arboris</name>
    <dbReference type="NCBI Taxonomy" id="2600619"/>
    <lineage>
        <taxon>Bacteria</taxon>
        <taxon>Bacillati</taxon>
        <taxon>Actinomycetota</taxon>
        <taxon>Actinomycetes</taxon>
        <taxon>Kitasatosporales</taxon>
        <taxon>Streptomycetaceae</taxon>
        <taxon>Streptomyces</taxon>
    </lineage>
</organism>
<evidence type="ECO:0008006" key="3">
    <source>
        <dbReference type="Google" id="ProtNLM"/>
    </source>
</evidence>
<gene>
    <name evidence="1" type="ORF">F5983_34730</name>
</gene>
<evidence type="ECO:0000313" key="2">
    <source>
        <dbReference type="Proteomes" id="UP000326907"/>
    </source>
</evidence>